<sequence>MAIITISRGSNSKGKEVAEKVAQALGYQCFSRELLLEASEQFNIPEIKLVRALHDAPSILERLTYGKERYLAYITAAFLEHVHQDNVVYHGLAGQFLLRGVSHVLKVRIVADMQARAALEMEREHIGREEALARLSKDDHERRQWSLKLHQVDIWDPLLYDLVLHIHKLTVDDVADIIRHTAQLEQFQATPQSHQFLHNLLLAAQVKAALVHDYPMVKVSACDGVVSVEAKFNQSQEPLLGEEIKQKAMQVPGVKAVNMHAQQTTAYVCGAQQE</sequence>
<dbReference type="Proteomes" id="UP001366166">
    <property type="component" value="Chromosome"/>
</dbReference>
<dbReference type="EMBL" id="AP028679">
    <property type="protein sequence ID" value="BEQ14889.1"/>
    <property type="molecule type" value="Genomic_DNA"/>
</dbReference>
<gene>
    <name evidence="1" type="ORF">FAK_19550</name>
</gene>
<evidence type="ECO:0000313" key="1">
    <source>
        <dbReference type="EMBL" id="BEQ14889.1"/>
    </source>
</evidence>
<proteinExistence type="predicted"/>
<accession>A0AAU9ENY4</accession>
<organism evidence="1 2">
    <name type="scientific">Desulfoferula mesophila</name>
    <dbReference type="NCBI Taxonomy" id="3058419"/>
    <lineage>
        <taxon>Bacteria</taxon>
        <taxon>Pseudomonadati</taxon>
        <taxon>Thermodesulfobacteriota</taxon>
        <taxon>Desulfarculia</taxon>
        <taxon>Desulfarculales</taxon>
        <taxon>Desulfarculaceae</taxon>
        <taxon>Desulfoferula</taxon>
    </lineage>
</organism>
<keyword evidence="2" id="KW-1185">Reference proteome</keyword>
<protein>
    <submittedName>
        <fullName evidence="1">Transporter</fullName>
    </submittedName>
</protein>
<dbReference type="RefSeq" id="WP_338606560.1">
    <property type="nucleotide sequence ID" value="NZ_AP028679.1"/>
</dbReference>
<evidence type="ECO:0000313" key="2">
    <source>
        <dbReference type="Proteomes" id="UP001366166"/>
    </source>
</evidence>
<name>A0AAU9ENY4_9BACT</name>
<reference evidence="2" key="1">
    <citation type="journal article" date="2023" name="Arch. Microbiol.">
        <title>Desulfoferula mesophilus gen. nov. sp. nov., a mesophilic sulfate-reducing bacterium isolated from a brackish lake sediment.</title>
        <authorList>
            <person name="Watanabe T."/>
            <person name="Yabe T."/>
            <person name="Tsuji J.M."/>
            <person name="Fukui M."/>
        </authorList>
    </citation>
    <scope>NUCLEOTIDE SEQUENCE [LARGE SCALE GENOMIC DNA]</scope>
    <source>
        <strain evidence="2">12FAK</strain>
    </source>
</reference>
<dbReference type="Gene3D" id="3.40.50.300">
    <property type="entry name" value="P-loop containing nucleotide triphosphate hydrolases"/>
    <property type="match status" value="1"/>
</dbReference>
<dbReference type="KEGG" id="dmp:FAK_19550"/>
<dbReference type="Pfam" id="PF13189">
    <property type="entry name" value="Cytidylate_kin2"/>
    <property type="match status" value="1"/>
</dbReference>
<dbReference type="AlphaFoldDB" id="A0AAU9ENY4"/>
<dbReference type="InterPro" id="IPR027417">
    <property type="entry name" value="P-loop_NTPase"/>
</dbReference>